<keyword evidence="3" id="KW-1185">Reference proteome</keyword>
<feature type="transmembrane region" description="Helical" evidence="1">
    <location>
        <begin position="37"/>
        <end position="58"/>
    </location>
</feature>
<name>A0A8J3FN08_9ACTN</name>
<sequence length="137" mass="14420">MHAFAFLTWPCWILPALLVAIWLLLWFARNGSRTRMWYAGTAPLVCAAGIVIGVVTMFTAGDRTPADSCAGPQSCAAAGHAAHWASSLSSMSDVGAFLVLNALIAAAVSLPLLVVTAAVELPRMAAARERTTVPGRR</sequence>
<dbReference type="AlphaFoldDB" id="A0A8J3FN08"/>
<keyword evidence="1" id="KW-0812">Transmembrane</keyword>
<comment type="caution">
    <text evidence="2">The sequence shown here is derived from an EMBL/GenBank/DDBJ whole genome shotgun (WGS) entry which is preliminary data.</text>
</comment>
<dbReference type="Proteomes" id="UP000656042">
    <property type="component" value="Unassembled WGS sequence"/>
</dbReference>
<evidence type="ECO:0000256" key="1">
    <source>
        <dbReference type="SAM" id="Phobius"/>
    </source>
</evidence>
<dbReference type="RefSeq" id="WP_189077711.1">
    <property type="nucleotide sequence ID" value="NZ_BMMX01000001.1"/>
</dbReference>
<feature type="transmembrane region" description="Helical" evidence="1">
    <location>
        <begin position="6"/>
        <end position="25"/>
    </location>
</feature>
<reference evidence="2" key="2">
    <citation type="submission" date="2020-09" db="EMBL/GenBank/DDBJ databases">
        <authorList>
            <person name="Sun Q."/>
            <person name="Zhou Y."/>
        </authorList>
    </citation>
    <scope>NUCLEOTIDE SEQUENCE</scope>
    <source>
        <strain evidence="2">CGMCC 4.7299</strain>
    </source>
</reference>
<reference evidence="2" key="1">
    <citation type="journal article" date="2014" name="Int. J. Syst. Evol. Microbiol.">
        <title>Complete genome sequence of Corynebacterium casei LMG S-19264T (=DSM 44701T), isolated from a smear-ripened cheese.</title>
        <authorList>
            <consortium name="US DOE Joint Genome Institute (JGI-PGF)"/>
            <person name="Walter F."/>
            <person name="Albersmeier A."/>
            <person name="Kalinowski J."/>
            <person name="Ruckert C."/>
        </authorList>
    </citation>
    <scope>NUCLEOTIDE SEQUENCE</scope>
    <source>
        <strain evidence="2">CGMCC 4.7299</strain>
    </source>
</reference>
<protein>
    <submittedName>
        <fullName evidence="2">Uncharacterized protein</fullName>
    </submittedName>
</protein>
<organism evidence="2 3">
    <name type="scientific">Mangrovihabitans endophyticus</name>
    <dbReference type="NCBI Taxonomy" id="1751298"/>
    <lineage>
        <taxon>Bacteria</taxon>
        <taxon>Bacillati</taxon>
        <taxon>Actinomycetota</taxon>
        <taxon>Actinomycetes</taxon>
        <taxon>Micromonosporales</taxon>
        <taxon>Micromonosporaceae</taxon>
        <taxon>Mangrovihabitans</taxon>
    </lineage>
</organism>
<accession>A0A8J3FN08</accession>
<proteinExistence type="predicted"/>
<gene>
    <name evidence="2" type="ORF">GCM10012284_09250</name>
</gene>
<evidence type="ECO:0000313" key="3">
    <source>
        <dbReference type="Proteomes" id="UP000656042"/>
    </source>
</evidence>
<dbReference type="EMBL" id="BMMX01000001">
    <property type="protein sequence ID" value="GGK77354.1"/>
    <property type="molecule type" value="Genomic_DNA"/>
</dbReference>
<keyword evidence="1" id="KW-1133">Transmembrane helix</keyword>
<keyword evidence="1" id="KW-0472">Membrane</keyword>
<feature type="transmembrane region" description="Helical" evidence="1">
    <location>
        <begin position="94"/>
        <end position="119"/>
    </location>
</feature>
<evidence type="ECO:0000313" key="2">
    <source>
        <dbReference type="EMBL" id="GGK77354.1"/>
    </source>
</evidence>